<protein>
    <submittedName>
        <fullName evidence="1">Uncharacterized protein</fullName>
    </submittedName>
</protein>
<gene>
    <name evidence="1" type="ORF">QWJ38_19925</name>
</gene>
<dbReference type="EMBL" id="JAUHHC010000005">
    <property type="protein sequence ID" value="MDN3922566.1"/>
    <property type="molecule type" value="Genomic_DNA"/>
</dbReference>
<comment type="caution">
    <text evidence="1">The sequence shown here is derived from an EMBL/GenBank/DDBJ whole genome shotgun (WGS) entry which is preliminary data.</text>
</comment>
<sequence length="150" mass="15915">MSTQDDLPKLAMALEYADLAAALYLAGGSEHAARLLAAGAEQLLGDLARLLGGHVDDDEVQSLLTRIALRYQAPLIEPRGHAQARQQQTAVQRAGELAGLPGGEARRATAAYLRACWFMLESMGLEAVIPLRLQRAVDHSTICASAAAQA</sequence>
<evidence type="ECO:0000313" key="2">
    <source>
        <dbReference type="Proteomes" id="UP001228044"/>
    </source>
</evidence>
<accession>A0ABT8DWN8</accession>
<dbReference type="Proteomes" id="UP001228044">
    <property type="component" value="Unassembled WGS sequence"/>
</dbReference>
<keyword evidence="2" id="KW-1185">Reference proteome</keyword>
<reference evidence="1 2" key="1">
    <citation type="submission" date="2023-06" db="EMBL/GenBank/DDBJ databases">
        <title>Pelomonas sp. PFR6 16S ribosomal RNA gene Genome sequencing and assembly.</title>
        <authorList>
            <person name="Woo H."/>
        </authorList>
    </citation>
    <scope>NUCLEOTIDE SEQUENCE [LARGE SCALE GENOMIC DNA]</scope>
    <source>
        <strain evidence="1 2">PFR6</strain>
    </source>
</reference>
<dbReference type="RefSeq" id="WP_290360864.1">
    <property type="nucleotide sequence ID" value="NZ_JAUHHC010000005.1"/>
</dbReference>
<proteinExistence type="predicted"/>
<evidence type="ECO:0000313" key="1">
    <source>
        <dbReference type="EMBL" id="MDN3922566.1"/>
    </source>
</evidence>
<organism evidence="1 2">
    <name type="scientific">Roseateles violae</name>
    <dbReference type="NCBI Taxonomy" id="3058042"/>
    <lineage>
        <taxon>Bacteria</taxon>
        <taxon>Pseudomonadati</taxon>
        <taxon>Pseudomonadota</taxon>
        <taxon>Betaproteobacteria</taxon>
        <taxon>Burkholderiales</taxon>
        <taxon>Sphaerotilaceae</taxon>
        <taxon>Roseateles</taxon>
    </lineage>
</organism>
<name>A0ABT8DWN8_9BURK</name>